<dbReference type="OrthoDB" id="7818056at2"/>
<evidence type="ECO:0000256" key="1">
    <source>
        <dbReference type="ARBA" id="ARBA00004141"/>
    </source>
</evidence>
<organism evidence="8 9">
    <name type="scientific">Pelagerythrobacter marensis</name>
    <dbReference type="NCBI Taxonomy" id="543877"/>
    <lineage>
        <taxon>Bacteria</taxon>
        <taxon>Pseudomonadati</taxon>
        <taxon>Pseudomonadota</taxon>
        <taxon>Alphaproteobacteria</taxon>
        <taxon>Sphingomonadales</taxon>
        <taxon>Erythrobacteraceae</taxon>
        <taxon>Pelagerythrobacter</taxon>
    </lineage>
</organism>
<dbReference type="PANTHER" id="PTHR22911">
    <property type="entry name" value="ACYL-MALONYL CONDENSING ENZYME-RELATED"/>
    <property type="match status" value="1"/>
</dbReference>
<keyword evidence="9" id="KW-1185">Reference proteome</keyword>
<feature type="transmembrane region" description="Helical" evidence="6">
    <location>
        <begin position="241"/>
        <end position="261"/>
    </location>
</feature>
<dbReference type="InterPro" id="IPR037185">
    <property type="entry name" value="EmrE-like"/>
</dbReference>
<feature type="transmembrane region" description="Helical" evidence="6">
    <location>
        <begin position="7"/>
        <end position="26"/>
    </location>
</feature>
<accession>A0A0G3XB11</accession>
<dbReference type="Gene3D" id="1.10.3730.20">
    <property type="match status" value="1"/>
</dbReference>
<reference evidence="8 9" key="1">
    <citation type="submission" date="2015-06" db="EMBL/GenBank/DDBJ databases">
        <authorList>
            <person name="Kim K.M."/>
        </authorList>
    </citation>
    <scope>NUCLEOTIDE SEQUENCE [LARGE SCALE GENOMIC DNA]</scope>
    <source>
        <strain evidence="8 9">KCTC 22370</strain>
    </source>
</reference>
<comment type="subcellular location">
    <subcellularLocation>
        <location evidence="1">Membrane</location>
        <topology evidence="1">Multi-pass membrane protein</topology>
    </subcellularLocation>
</comment>
<feature type="domain" description="EamA" evidence="7">
    <location>
        <begin position="14"/>
        <end position="139"/>
    </location>
</feature>
<evidence type="ECO:0000313" key="8">
    <source>
        <dbReference type="EMBL" id="AKM08730.1"/>
    </source>
</evidence>
<evidence type="ECO:0000256" key="2">
    <source>
        <dbReference type="ARBA" id="ARBA00009853"/>
    </source>
</evidence>
<feature type="transmembrane region" description="Helical" evidence="6">
    <location>
        <begin position="32"/>
        <end position="58"/>
    </location>
</feature>
<keyword evidence="3 6" id="KW-0812">Transmembrane</keyword>
<protein>
    <submittedName>
        <fullName evidence="8">Permease</fullName>
    </submittedName>
</protein>
<dbReference type="PATRIC" id="fig|543877.4.peg.2714"/>
<keyword evidence="5 6" id="KW-0472">Membrane</keyword>
<keyword evidence="4 6" id="KW-1133">Transmembrane helix</keyword>
<dbReference type="RefSeq" id="WP_047807507.1">
    <property type="nucleotide sequence ID" value="NZ_CP011805.1"/>
</dbReference>
<feature type="transmembrane region" description="Helical" evidence="6">
    <location>
        <begin position="95"/>
        <end position="117"/>
    </location>
</feature>
<evidence type="ECO:0000256" key="6">
    <source>
        <dbReference type="SAM" id="Phobius"/>
    </source>
</evidence>
<sequence length="293" mass="31200">MSSTHRLMPIVVTAIGIGLFAAMDAFMKSASLVIGAYSALLLRSAVGFAIVVPLWLALGGRWPRRAVMRIHLKRGVVAAFMALSFFYALMRLPMADAIALSFVAPLIALYLAAILLGETIERRAIVAALLGLAGVIVIIGGKLGNQTIDRETAWGLGAMGFSTLLYAWNLVIQREQALVARPVEVATFQNGIVGLTLLPLAPFLFALPGAEAWRDIGAAALLATGAAILLAWAYARAEAQVLVPVEYSAFLWAALFGWLFFREGLGPGTVAGATLIVIGCWIAARRRPEQSAL</sequence>
<name>A0A0G3XB11_9SPHN</name>
<comment type="similarity">
    <text evidence="2">Belongs to the drug/metabolite transporter (DMT) superfamily. 10 TMS drug/metabolite exporter (DME) (TC 2.A.7.3) family.</text>
</comment>
<feature type="domain" description="EamA" evidence="7">
    <location>
        <begin position="156"/>
        <end position="283"/>
    </location>
</feature>
<dbReference type="PANTHER" id="PTHR22911:SF6">
    <property type="entry name" value="SOLUTE CARRIER FAMILY 35 MEMBER G1"/>
    <property type="match status" value="1"/>
</dbReference>
<dbReference type="SUPFAM" id="SSF103481">
    <property type="entry name" value="Multidrug resistance efflux transporter EmrE"/>
    <property type="match status" value="2"/>
</dbReference>
<dbReference type="Proteomes" id="UP000037643">
    <property type="component" value="Chromosome"/>
</dbReference>
<evidence type="ECO:0000256" key="3">
    <source>
        <dbReference type="ARBA" id="ARBA00022692"/>
    </source>
</evidence>
<feature type="transmembrane region" description="Helical" evidence="6">
    <location>
        <begin position="70"/>
        <end position="89"/>
    </location>
</feature>
<feature type="transmembrane region" description="Helical" evidence="6">
    <location>
        <begin position="192"/>
        <end position="210"/>
    </location>
</feature>
<dbReference type="GO" id="GO:0016020">
    <property type="term" value="C:membrane"/>
    <property type="evidence" value="ECO:0007669"/>
    <property type="project" value="UniProtKB-SubCell"/>
</dbReference>
<evidence type="ECO:0000256" key="5">
    <source>
        <dbReference type="ARBA" id="ARBA00023136"/>
    </source>
</evidence>
<dbReference type="KEGG" id="amx:AM2010_2675"/>
<dbReference type="STRING" id="543877.AM2010_2675"/>
<dbReference type="EMBL" id="CP011805">
    <property type="protein sequence ID" value="AKM08730.1"/>
    <property type="molecule type" value="Genomic_DNA"/>
</dbReference>
<dbReference type="AlphaFoldDB" id="A0A0G3XB11"/>
<evidence type="ECO:0000259" key="7">
    <source>
        <dbReference type="Pfam" id="PF00892"/>
    </source>
</evidence>
<evidence type="ECO:0000313" key="9">
    <source>
        <dbReference type="Proteomes" id="UP000037643"/>
    </source>
</evidence>
<feature type="transmembrane region" description="Helical" evidence="6">
    <location>
        <begin position="124"/>
        <end position="141"/>
    </location>
</feature>
<dbReference type="InterPro" id="IPR000620">
    <property type="entry name" value="EamA_dom"/>
</dbReference>
<proteinExistence type="inferred from homology"/>
<feature type="transmembrane region" description="Helical" evidence="6">
    <location>
        <begin position="216"/>
        <end position="234"/>
    </location>
</feature>
<dbReference type="Pfam" id="PF00892">
    <property type="entry name" value="EamA"/>
    <property type="match status" value="2"/>
</dbReference>
<feature type="transmembrane region" description="Helical" evidence="6">
    <location>
        <begin position="267"/>
        <end position="284"/>
    </location>
</feature>
<gene>
    <name evidence="8" type="ORF">AM2010_2675</name>
</gene>
<feature type="transmembrane region" description="Helical" evidence="6">
    <location>
        <begin position="153"/>
        <end position="171"/>
    </location>
</feature>
<evidence type="ECO:0000256" key="4">
    <source>
        <dbReference type="ARBA" id="ARBA00022989"/>
    </source>
</evidence>